<protein>
    <submittedName>
        <fullName evidence="1">Uncharacterized protein</fullName>
    </submittedName>
</protein>
<dbReference type="AlphaFoldDB" id="A0A0E9VAZ9"/>
<evidence type="ECO:0000313" key="1">
    <source>
        <dbReference type="EMBL" id="JAH74655.1"/>
    </source>
</evidence>
<organism evidence="1">
    <name type="scientific">Anguilla anguilla</name>
    <name type="common">European freshwater eel</name>
    <name type="synonym">Muraena anguilla</name>
    <dbReference type="NCBI Taxonomy" id="7936"/>
    <lineage>
        <taxon>Eukaryota</taxon>
        <taxon>Metazoa</taxon>
        <taxon>Chordata</taxon>
        <taxon>Craniata</taxon>
        <taxon>Vertebrata</taxon>
        <taxon>Euteleostomi</taxon>
        <taxon>Actinopterygii</taxon>
        <taxon>Neopterygii</taxon>
        <taxon>Teleostei</taxon>
        <taxon>Anguilliformes</taxon>
        <taxon>Anguillidae</taxon>
        <taxon>Anguilla</taxon>
    </lineage>
</organism>
<accession>A0A0E9VAZ9</accession>
<reference evidence="1" key="1">
    <citation type="submission" date="2014-11" db="EMBL/GenBank/DDBJ databases">
        <authorList>
            <person name="Amaro Gonzalez C."/>
        </authorList>
    </citation>
    <scope>NUCLEOTIDE SEQUENCE</scope>
</reference>
<name>A0A0E9VAZ9_ANGAN</name>
<dbReference type="EMBL" id="GBXM01033922">
    <property type="protein sequence ID" value="JAH74655.1"/>
    <property type="molecule type" value="Transcribed_RNA"/>
</dbReference>
<proteinExistence type="predicted"/>
<sequence length="30" mass="3604">MLRYSVHSQSVTMLLVIMKIIHFHMKIPHL</sequence>
<reference evidence="1" key="2">
    <citation type="journal article" date="2015" name="Fish Shellfish Immunol.">
        <title>Early steps in the European eel (Anguilla anguilla)-Vibrio vulnificus interaction in the gills: Role of the RtxA13 toxin.</title>
        <authorList>
            <person name="Callol A."/>
            <person name="Pajuelo D."/>
            <person name="Ebbesson L."/>
            <person name="Teles M."/>
            <person name="MacKenzie S."/>
            <person name="Amaro C."/>
        </authorList>
    </citation>
    <scope>NUCLEOTIDE SEQUENCE</scope>
</reference>